<name>A0A2I0ANJ5_9ASPA</name>
<dbReference type="InterPro" id="IPR036869">
    <property type="entry name" value="J_dom_sf"/>
</dbReference>
<evidence type="ECO:0000256" key="1">
    <source>
        <dbReference type="SAM" id="MobiDB-lite"/>
    </source>
</evidence>
<accession>A0A2I0ANJ5</accession>
<protein>
    <submittedName>
        <fullName evidence="3">Chaperone protein dnaJ 10</fullName>
    </submittedName>
</protein>
<dbReference type="STRING" id="1088818.A0A2I0ANJ5"/>
<feature type="domain" description="J" evidence="2">
    <location>
        <begin position="6"/>
        <end position="71"/>
    </location>
</feature>
<dbReference type="SUPFAM" id="SSF46565">
    <property type="entry name" value="Chaperone J-domain"/>
    <property type="match status" value="1"/>
</dbReference>
<dbReference type="PRINTS" id="PR00625">
    <property type="entry name" value="JDOMAIN"/>
</dbReference>
<dbReference type="Proteomes" id="UP000236161">
    <property type="component" value="Unassembled WGS sequence"/>
</dbReference>
<dbReference type="SMART" id="SM00271">
    <property type="entry name" value="DnaJ"/>
    <property type="match status" value="1"/>
</dbReference>
<dbReference type="CDD" id="cd06257">
    <property type="entry name" value="DnaJ"/>
    <property type="match status" value="1"/>
</dbReference>
<dbReference type="AlphaFoldDB" id="A0A2I0ANJ5"/>
<evidence type="ECO:0000313" key="4">
    <source>
        <dbReference type="Proteomes" id="UP000236161"/>
    </source>
</evidence>
<dbReference type="InterPro" id="IPR026894">
    <property type="entry name" value="DnaJ_X"/>
</dbReference>
<dbReference type="OrthoDB" id="10250354at2759"/>
<keyword evidence="4" id="KW-1185">Reference proteome</keyword>
<proteinExistence type="predicted"/>
<dbReference type="Pfam" id="PF14308">
    <property type="entry name" value="DnaJ-X"/>
    <property type="match status" value="1"/>
</dbReference>
<dbReference type="InterPro" id="IPR001623">
    <property type="entry name" value="DnaJ_domain"/>
</dbReference>
<evidence type="ECO:0000259" key="2">
    <source>
        <dbReference type="PROSITE" id="PS50076"/>
    </source>
</evidence>
<dbReference type="PROSITE" id="PS50076">
    <property type="entry name" value="DNAJ_2"/>
    <property type="match status" value="1"/>
</dbReference>
<sequence length="379" mass="42792">MAKEMEYYEILGLSSSATEEEVRKAYYLKARLVHPDKNLNDPQAAERFQVLGEAYQVLCDPVQRRAYDGHGRSGISTESMLDPTAVFTLLFGNEAFEDYVGHLTVASVASSQLNSDHDNPEKLQDMLKAVQREREENLAKFLRDFLNQYVSGDKEGFLNRAEAEVKRLSSTALGIDILRTIGYVYSRQAAKELGKKAMYLGVPFLTEWVRTKGHSWKSQLTAAKGALQLLQLQEEICRQSNCDGFAMEKDVELQKMNKELMINSLWKMNVVDIEVTLLHVCQMVLRENNIKKEDLKARAVALKVLGKVFKREKNASSSAGSSKGKDKSDDDDNSSDDSSDEDLLGPLSYRTPFITQGIGRFFRCLCNPAYEVDDDEPRK</sequence>
<dbReference type="PANTHER" id="PTHR44094:SF14">
    <property type="entry name" value="DNAJ HEAT SHOCK N-TERMINAL DOMAIN-CONTAINING PROTEIN"/>
    <property type="match status" value="1"/>
</dbReference>
<dbReference type="InterPro" id="IPR052423">
    <property type="entry name" value="EMIR"/>
</dbReference>
<feature type="region of interest" description="Disordered" evidence="1">
    <location>
        <begin position="315"/>
        <end position="346"/>
    </location>
</feature>
<dbReference type="PANTHER" id="PTHR44094">
    <property type="entry name" value="DNAJ HEAT SHOCK N-TERMINAL DOMAIN-CONTAINING PROTEIN"/>
    <property type="match status" value="1"/>
</dbReference>
<evidence type="ECO:0000313" key="3">
    <source>
        <dbReference type="EMBL" id="PKA57131.1"/>
    </source>
</evidence>
<organism evidence="3 4">
    <name type="scientific">Apostasia shenzhenica</name>
    <dbReference type="NCBI Taxonomy" id="1088818"/>
    <lineage>
        <taxon>Eukaryota</taxon>
        <taxon>Viridiplantae</taxon>
        <taxon>Streptophyta</taxon>
        <taxon>Embryophyta</taxon>
        <taxon>Tracheophyta</taxon>
        <taxon>Spermatophyta</taxon>
        <taxon>Magnoliopsida</taxon>
        <taxon>Liliopsida</taxon>
        <taxon>Asparagales</taxon>
        <taxon>Orchidaceae</taxon>
        <taxon>Apostasioideae</taxon>
        <taxon>Apostasia</taxon>
    </lineage>
</organism>
<feature type="compositionally biased region" description="Acidic residues" evidence="1">
    <location>
        <begin position="329"/>
        <end position="343"/>
    </location>
</feature>
<dbReference type="PROSITE" id="PS00636">
    <property type="entry name" value="DNAJ_1"/>
    <property type="match status" value="1"/>
</dbReference>
<dbReference type="GO" id="GO:0005783">
    <property type="term" value="C:endoplasmic reticulum"/>
    <property type="evidence" value="ECO:0007669"/>
    <property type="project" value="UniProtKB-ARBA"/>
</dbReference>
<dbReference type="Pfam" id="PF00226">
    <property type="entry name" value="DnaJ"/>
    <property type="match status" value="1"/>
</dbReference>
<dbReference type="InterPro" id="IPR018253">
    <property type="entry name" value="DnaJ_domain_CS"/>
</dbReference>
<gene>
    <name evidence="3" type="primary">ATJ10</name>
    <name evidence="3" type="ORF">AXF42_Ash002435</name>
</gene>
<dbReference type="Gene3D" id="1.10.287.110">
    <property type="entry name" value="DnaJ domain"/>
    <property type="match status" value="1"/>
</dbReference>
<reference evidence="3 4" key="1">
    <citation type="journal article" date="2017" name="Nature">
        <title>The Apostasia genome and the evolution of orchids.</title>
        <authorList>
            <person name="Zhang G.Q."/>
            <person name="Liu K.W."/>
            <person name="Li Z."/>
            <person name="Lohaus R."/>
            <person name="Hsiao Y.Y."/>
            <person name="Niu S.C."/>
            <person name="Wang J.Y."/>
            <person name="Lin Y.C."/>
            <person name="Xu Q."/>
            <person name="Chen L.J."/>
            <person name="Yoshida K."/>
            <person name="Fujiwara S."/>
            <person name="Wang Z.W."/>
            <person name="Zhang Y.Q."/>
            <person name="Mitsuda N."/>
            <person name="Wang M."/>
            <person name="Liu G.H."/>
            <person name="Pecoraro L."/>
            <person name="Huang H.X."/>
            <person name="Xiao X.J."/>
            <person name="Lin M."/>
            <person name="Wu X.Y."/>
            <person name="Wu W.L."/>
            <person name="Chen Y.Y."/>
            <person name="Chang S.B."/>
            <person name="Sakamoto S."/>
            <person name="Ohme-Takagi M."/>
            <person name="Yagi M."/>
            <person name="Zeng S.J."/>
            <person name="Shen C.Y."/>
            <person name="Yeh C.M."/>
            <person name="Luo Y.B."/>
            <person name="Tsai W.C."/>
            <person name="Van de Peer Y."/>
            <person name="Liu Z.J."/>
        </authorList>
    </citation>
    <scope>NUCLEOTIDE SEQUENCE [LARGE SCALE GENOMIC DNA]</scope>
    <source>
        <strain evidence="4">cv. Shenzhen</strain>
        <tissue evidence="3">Stem</tissue>
    </source>
</reference>
<dbReference type="EMBL" id="KZ451969">
    <property type="protein sequence ID" value="PKA57131.1"/>
    <property type="molecule type" value="Genomic_DNA"/>
</dbReference>